<accession>A0A814B4H0</accession>
<sequence>MKKINHICRNCSVSNINCKCKICKRSEELQVCIKCYFEFVEKRKTISEISKKTIKLVQLSDDFVADYHNFLAIGELMKEKKLSFLDLPKDIATKLSDLEDFYEVKIGVCIKNNTIYRTIQSALNDDGEDFYLFERHEEYEIFTLINFEDEYLMDTAHLI</sequence>
<dbReference type="EMBL" id="CAJNOC010002273">
    <property type="protein sequence ID" value="CAF0923110.1"/>
    <property type="molecule type" value="Genomic_DNA"/>
</dbReference>
<dbReference type="AlphaFoldDB" id="A0A814B4H0"/>
<dbReference type="Proteomes" id="UP000663879">
    <property type="component" value="Unassembled WGS sequence"/>
</dbReference>
<reference evidence="1" key="1">
    <citation type="submission" date="2021-02" db="EMBL/GenBank/DDBJ databases">
        <authorList>
            <person name="Nowell W R."/>
        </authorList>
    </citation>
    <scope>NUCLEOTIDE SEQUENCE</scope>
    <source>
        <strain evidence="1">Ploen Becks lab</strain>
    </source>
</reference>
<evidence type="ECO:0000313" key="1">
    <source>
        <dbReference type="EMBL" id="CAF0923110.1"/>
    </source>
</evidence>
<protein>
    <submittedName>
        <fullName evidence="1">Uncharacterized protein</fullName>
    </submittedName>
</protein>
<keyword evidence="2" id="KW-1185">Reference proteome</keyword>
<proteinExistence type="predicted"/>
<evidence type="ECO:0000313" key="2">
    <source>
        <dbReference type="Proteomes" id="UP000663879"/>
    </source>
</evidence>
<organism evidence="1 2">
    <name type="scientific">Brachionus calyciflorus</name>
    <dbReference type="NCBI Taxonomy" id="104777"/>
    <lineage>
        <taxon>Eukaryota</taxon>
        <taxon>Metazoa</taxon>
        <taxon>Spiralia</taxon>
        <taxon>Gnathifera</taxon>
        <taxon>Rotifera</taxon>
        <taxon>Eurotatoria</taxon>
        <taxon>Monogononta</taxon>
        <taxon>Pseudotrocha</taxon>
        <taxon>Ploima</taxon>
        <taxon>Brachionidae</taxon>
        <taxon>Brachionus</taxon>
    </lineage>
</organism>
<name>A0A814B4H0_9BILA</name>
<comment type="caution">
    <text evidence="1">The sequence shown here is derived from an EMBL/GenBank/DDBJ whole genome shotgun (WGS) entry which is preliminary data.</text>
</comment>
<gene>
    <name evidence="1" type="ORF">OXX778_LOCUS12491</name>
</gene>